<evidence type="ECO:0000256" key="1">
    <source>
        <dbReference type="PROSITE-ProRule" id="PRU00023"/>
    </source>
</evidence>
<dbReference type="Proteomes" id="UP001470230">
    <property type="component" value="Unassembled WGS sequence"/>
</dbReference>
<comment type="caution">
    <text evidence="2">The sequence shown here is derived from an EMBL/GenBank/DDBJ whole genome shotgun (WGS) entry which is preliminary data.</text>
</comment>
<organism evidence="2 3">
    <name type="scientific">Tritrichomonas musculus</name>
    <dbReference type="NCBI Taxonomy" id="1915356"/>
    <lineage>
        <taxon>Eukaryota</taxon>
        <taxon>Metamonada</taxon>
        <taxon>Parabasalia</taxon>
        <taxon>Tritrichomonadida</taxon>
        <taxon>Tritrichomonadidae</taxon>
        <taxon>Tritrichomonas</taxon>
    </lineage>
</organism>
<reference evidence="2 3" key="1">
    <citation type="submission" date="2024-04" db="EMBL/GenBank/DDBJ databases">
        <title>Tritrichomonas musculus Genome.</title>
        <authorList>
            <person name="Alves-Ferreira E."/>
            <person name="Grigg M."/>
            <person name="Lorenzi H."/>
            <person name="Galac M."/>
        </authorList>
    </citation>
    <scope>NUCLEOTIDE SEQUENCE [LARGE SCALE GENOMIC DNA]</scope>
    <source>
        <strain evidence="2 3">EAF2021</strain>
    </source>
</reference>
<accession>A0ABR2L7K4</accession>
<protein>
    <submittedName>
        <fullName evidence="2">Ankyrin repeat and FYVE domain-containing protein 1</fullName>
    </submittedName>
</protein>
<name>A0ABR2L7K4_9EUKA</name>
<dbReference type="InterPro" id="IPR036770">
    <property type="entry name" value="Ankyrin_rpt-contain_sf"/>
</dbReference>
<dbReference type="Gene3D" id="1.25.40.20">
    <property type="entry name" value="Ankyrin repeat-containing domain"/>
    <property type="match status" value="1"/>
</dbReference>
<feature type="repeat" description="ANK" evidence="1">
    <location>
        <begin position="57"/>
        <end position="90"/>
    </location>
</feature>
<dbReference type="PROSITE" id="PS50088">
    <property type="entry name" value="ANK_REPEAT"/>
    <property type="match status" value="1"/>
</dbReference>
<gene>
    <name evidence="2" type="ORF">M9Y10_001649</name>
</gene>
<evidence type="ECO:0000313" key="2">
    <source>
        <dbReference type="EMBL" id="KAK8899335.1"/>
    </source>
</evidence>
<dbReference type="EMBL" id="JAPFFF010000001">
    <property type="protein sequence ID" value="KAK8899335.1"/>
    <property type="molecule type" value="Genomic_DNA"/>
</dbReference>
<dbReference type="SUPFAM" id="SSF48403">
    <property type="entry name" value="Ankyrin repeat"/>
    <property type="match status" value="1"/>
</dbReference>
<keyword evidence="1" id="KW-0040">ANK repeat</keyword>
<evidence type="ECO:0000313" key="3">
    <source>
        <dbReference type="Proteomes" id="UP001470230"/>
    </source>
</evidence>
<dbReference type="InterPro" id="IPR002110">
    <property type="entry name" value="Ankyrin_rpt"/>
</dbReference>
<keyword evidence="3" id="KW-1185">Reference proteome</keyword>
<dbReference type="Pfam" id="PF13857">
    <property type="entry name" value="Ank_5"/>
    <property type="match status" value="1"/>
</dbReference>
<sequence>MASFLINQPGIDVNLPDYDNKKISKDTITTIFEEAIRHNMNDIAEDFKNINLQEDINYSTPLHIAIKKHYLELIQKLLNHPNIDLDITNKERYTPLRHFVTEIGQMMWNNNNKEKVISILECFAKHQDRGETAKF</sequence>
<proteinExistence type="predicted"/>